<dbReference type="Pfam" id="PF13899">
    <property type="entry name" value="Thioredoxin_7"/>
    <property type="match status" value="1"/>
</dbReference>
<dbReference type="InterPro" id="IPR029071">
    <property type="entry name" value="Ubiquitin-like_domsf"/>
</dbReference>
<dbReference type="InterPro" id="IPR050730">
    <property type="entry name" value="UBX_domain-protein"/>
</dbReference>
<evidence type="ECO:0000313" key="2">
    <source>
        <dbReference type="EnsemblMetazoa" id="GBRI027542-PA"/>
    </source>
</evidence>
<dbReference type="Proteomes" id="UP000091820">
    <property type="component" value="Unassembled WGS sequence"/>
</dbReference>
<dbReference type="Gene3D" id="3.10.20.90">
    <property type="entry name" value="Phosphatidylinositol 3-kinase Catalytic Subunit, Chain A, domain 1"/>
    <property type="match status" value="1"/>
</dbReference>
<dbReference type="Gene3D" id="3.40.30.10">
    <property type="entry name" value="Glutaredoxin"/>
    <property type="match status" value="1"/>
</dbReference>
<dbReference type="InterPro" id="IPR001012">
    <property type="entry name" value="UBX_dom"/>
</dbReference>
<dbReference type="CDD" id="cd02958">
    <property type="entry name" value="UAS"/>
    <property type="match status" value="1"/>
</dbReference>
<accession>A0A1A9WPW4</accession>
<dbReference type="PANTHER" id="PTHR23322:SF6">
    <property type="entry name" value="UBX DOMAIN-CONTAINING PROTEIN 7"/>
    <property type="match status" value="1"/>
</dbReference>
<dbReference type="InterPro" id="IPR006577">
    <property type="entry name" value="UAS"/>
</dbReference>
<dbReference type="PANTHER" id="PTHR23322">
    <property type="entry name" value="FAS-ASSOCIATED PROTEIN"/>
    <property type="match status" value="1"/>
</dbReference>
<reference evidence="2" key="2">
    <citation type="submission" date="2020-05" db="UniProtKB">
        <authorList>
            <consortium name="EnsemblMetazoa"/>
        </authorList>
    </citation>
    <scope>IDENTIFICATION</scope>
    <source>
        <strain evidence="2">IAEA</strain>
    </source>
</reference>
<keyword evidence="3" id="KW-1185">Reference proteome</keyword>
<feature type="domain" description="UAS" evidence="1">
    <location>
        <begin position="9"/>
        <end position="130"/>
    </location>
</feature>
<evidence type="ECO:0000259" key="1">
    <source>
        <dbReference type="SMART" id="SM00594"/>
    </source>
</evidence>
<sequence length="311" mass="35800">MSQLGNGLELEDLFHSLTFIAFPGTFQSACSYAEELKQWLLVNIQNDCFESQLLTRYPWTDKTLRNLMKGQFTLWQVDCELSEGRRFVTLYHCLKMPYVCVIDPRTGEEMWNSVNPTPDNFLTGLQNFLQEHKHFSLELTAVDESGPSTANRRAHSIMSLGGDEEFTGNSHYDEDRNVRKCIKLMEVTEEEQIAPAIHTSMRENGINGDGNSTTQEDMSVDEEEEIENYYDTYKFLNATGSDEVVKLFYPSNTLVKVLRKYIQQVHPHIPKNGYKLICVFPSRILEKIHDDCSLEEIGLHPSANLHITWDD</sequence>
<name>A0A1A9WPW4_9MUSC</name>
<proteinExistence type="predicted"/>
<dbReference type="EnsemblMetazoa" id="GBRI027542-RA">
    <property type="protein sequence ID" value="GBRI027542-PA"/>
    <property type="gene ID" value="GBRI027542"/>
</dbReference>
<evidence type="ECO:0000313" key="3">
    <source>
        <dbReference type="Proteomes" id="UP000091820"/>
    </source>
</evidence>
<dbReference type="CDD" id="cd01767">
    <property type="entry name" value="UBX"/>
    <property type="match status" value="1"/>
</dbReference>
<organism evidence="2 3">
    <name type="scientific">Glossina brevipalpis</name>
    <dbReference type="NCBI Taxonomy" id="37001"/>
    <lineage>
        <taxon>Eukaryota</taxon>
        <taxon>Metazoa</taxon>
        <taxon>Ecdysozoa</taxon>
        <taxon>Arthropoda</taxon>
        <taxon>Hexapoda</taxon>
        <taxon>Insecta</taxon>
        <taxon>Pterygota</taxon>
        <taxon>Neoptera</taxon>
        <taxon>Endopterygota</taxon>
        <taxon>Diptera</taxon>
        <taxon>Brachycera</taxon>
        <taxon>Muscomorpha</taxon>
        <taxon>Hippoboscoidea</taxon>
        <taxon>Glossinidae</taxon>
        <taxon>Glossina</taxon>
    </lineage>
</organism>
<dbReference type="InterPro" id="IPR036249">
    <property type="entry name" value="Thioredoxin-like_sf"/>
</dbReference>
<reference evidence="3" key="1">
    <citation type="submission" date="2014-03" db="EMBL/GenBank/DDBJ databases">
        <authorList>
            <person name="Aksoy S."/>
            <person name="Warren W."/>
            <person name="Wilson R.K."/>
        </authorList>
    </citation>
    <scope>NUCLEOTIDE SEQUENCE [LARGE SCALE GENOMIC DNA]</scope>
    <source>
        <strain evidence="3">IAEA</strain>
    </source>
</reference>
<dbReference type="AlphaFoldDB" id="A0A1A9WPW4"/>
<dbReference type="STRING" id="37001.A0A1A9WPW4"/>
<dbReference type="GO" id="GO:0005634">
    <property type="term" value="C:nucleus"/>
    <property type="evidence" value="ECO:0007669"/>
    <property type="project" value="TreeGrafter"/>
</dbReference>
<dbReference type="SUPFAM" id="SSF52833">
    <property type="entry name" value="Thioredoxin-like"/>
    <property type="match status" value="1"/>
</dbReference>
<dbReference type="VEuPathDB" id="VectorBase:GBRI027542"/>
<protein>
    <submittedName>
        <fullName evidence="2">UAS domain-containing protein</fullName>
    </submittedName>
</protein>
<dbReference type="GO" id="GO:0043161">
    <property type="term" value="P:proteasome-mediated ubiquitin-dependent protein catabolic process"/>
    <property type="evidence" value="ECO:0007669"/>
    <property type="project" value="TreeGrafter"/>
</dbReference>
<dbReference type="GO" id="GO:0043130">
    <property type="term" value="F:ubiquitin binding"/>
    <property type="evidence" value="ECO:0007669"/>
    <property type="project" value="TreeGrafter"/>
</dbReference>
<dbReference type="SUPFAM" id="SSF54236">
    <property type="entry name" value="Ubiquitin-like"/>
    <property type="match status" value="1"/>
</dbReference>
<dbReference type="Pfam" id="PF00789">
    <property type="entry name" value="UBX"/>
    <property type="match status" value="1"/>
</dbReference>
<dbReference type="SMART" id="SM00594">
    <property type="entry name" value="UAS"/>
    <property type="match status" value="1"/>
</dbReference>